<dbReference type="GO" id="GO:0008236">
    <property type="term" value="F:serine-type peptidase activity"/>
    <property type="evidence" value="ECO:0007669"/>
    <property type="project" value="InterPro"/>
</dbReference>
<dbReference type="eggNOG" id="COG0793">
    <property type="taxonomic scope" value="Bacteria"/>
</dbReference>
<dbReference type="PROSITE" id="PS50005">
    <property type="entry name" value="TPR"/>
    <property type="match status" value="1"/>
</dbReference>
<proteinExistence type="predicted"/>
<dbReference type="Pfam" id="PF03572">
    <property type="entry name" value="Peptidase_S41"/>
    <property type="match status" value="1"/>
</dbReference>
<feature type="repeat" description="TPR" evidence="1">
    <location>
        <begin position="114"/>
        <end position="147"/>
    </location>
</feature>
<gene>
    <name evidence="3" type="ordered locus">Fluta_0283</name>
</gene>
<dbReference type="KEGG" id="fte:Fluta_0283"/>
<evidence type="ECO:0000313" key="4">
    <source>
        <dbReference type="Proteomes" id="UP000007463"/>
    </source>
</evidence>
<sequence precursor="true">MCQTNVMSINLRKTALFVLICACAISCGVNNKSQVDSSPNRKESVVEKLKELDYSPVEERISLYYKLKKEHSNTYDFRNELELTLYGYSLLWSGKTNESIAIFQLLSGEFPTSSNAYDCLGDAYLANSDSTLAMKNYKISLEMDPENFHAEDQILLIQFPDSIYPTSQEKFSQKFLVEEYKADLDELGQLLLKIHPNALKFISKEAFLKVVEAKKALINDQTTYGEFTWHCSEIVASVQCSHTSGGFYYENEMLPSDFRFPLQTHLIGGHLVVVDPLSNTGKVKVKDEIIRINGVSVSNLVSSIYPHISAQGLIQTTKRHVFNWWSTGMIAYALGLPEKYTVTLNGSDETIELDPIKSFTAPYDDPLHQCRGLCLEVRKDKTALLTIESFNYYPWNNLNFFEHFMDSTFKEISQKDIHDLIIDVRFNFGGSSESSIYLLRYLAKKPFVYYSRSEFEGKTQPLYGENEIQPFKNRYKGQLWFLIDGVGNSTTGHFMSLVKTWKLGTIVGEELGSNQFCSAGQKIRRLKNTKMLVFIADNTHESTATTLPDETGILPDYQISQSMEDYFERRDVVKEYALELIRKK</sequence>
<dbReference type="STRING" id="755732.Fluta_0283"/>
<evidence type="ECO:0000259" key="2">
    <source>
        <dbReference type="Pfam" id="PF03572"/>
    </source>
</evidence>
<dbReference type="InterPro" id="IPR029045">
    <property type="entry name" value="ClpP/crotonase-like_dom_sf"/>
</dbReference>
<dbReference type="Gene3D" id="3.90.226.10">
    <property type="entry name" value="2-enoyl-CoA Hydratase, Chain A, domain 1"/>
    <property type="match status" value="1"/>
</dbReference>
<evidence type="ECO:0000313" key="3">
    <source>
        <dbReference type="EMBL" id="AEA42292.1"/>
    </source>
</evidence>
<dbReference type="Proteomes" id="UP000007463">
    <property type="component" value="Chromosome"/>
</dbReference>
<dbReference type="SUPFAM" id="SSF48452">
    <property type="entry name" value="TPR-like"/>
    <property type="match status" value="1"/>
</dbReference>
<dbReference type="AlphaFoldDB" id="F2ICR5"/>
<evidence type="ECO:0000256" key="1">
    <source>
        <dbReference type="PROSITE-ProRule" id="PRU00339"/>
    </source>
</evidence>
<dbReference type="InterPro" id="IPR011990">
    <property type="entry name" value="TPR-like_helical_dom_sf"/>
</dbReference>
<protein>
    <submittedName>
        <fullName evidence="3">Peptidase S41</fullName>
    </submittedName>
</protein>
<dbReference type="GO" id="GO:0006508">
    <property type="term" value="P:proteolysis"/>
    <property type="evidence" value="ECO:0007669"/>
    <property type="project" value="InterPro"/>
</dbReference>
<keyword evidence="4" id="KW-1185">Reference proteome</keyword>
<reference evidence="4" key="2">
    <citation type="submission" date="2011-02" db="EMBL/GenBank/DDBJ databases">
        <title>The complete genome of Fluviicola taffensis DSM 16823.</title>
        <authorList>
            <consortium name="US DOE Joint Genome Institute (JGI-PGF)"/>
            <person name="Lucas S."/>
            <person name="Copeland A."/>
            <person name="Lapidus A."/>
            <person name="Bruce D."/>
            <person name="Goodwin L."/>
            <person name="Pitluck S."/>
            <person name="Kyrpides N."/>
            <person name="Mavromatis K."/>
            <person name="Ivanova N."/>
            <person name="Mikhailova N."/>
            <person name="Pagani I."/>
            <person name="Chertkov O."/>
            <person name="Detter J.C."/>
            <person name="Han C."/>
            <person name="Tapia R."/>
            <person name="Land M."/>
            <person name="Hauser L."/>
            <person name="Markowitz V."/>
            <person name="Cheng J.-F."/>
            <person name="Hugenholtz P."/>
            <person name="Woyke T."/>
            <person name="Wu D."/>
            <person name="Tindall B."/>
            <person name="Pomrenke H.G."/>
            <person name="Brambilla E."/>
            <person name="Klenk H.-P."/>
            <person name="Eisen J.A."/>
        </authorList>
    </citation>
    <scope>NUCLEOTIDE SEQUENCE [LARGE SCALE GENOMIC DNA]</scope>
    <source>
        <strain evidence="4">DSM 16823 / RW262 / RW262</strain>
    </source>
</reference>
<dbReference type="Gene3D" id="1.25.40.10">
    <property type="entry name" value="Tetratricopeptide repeat domain"/>
    <property type="match status" value="1"/>
</dbReference>
<dbReference type="InterPro" id="IPR005151">
    <property type="entry name" value="Tail-specific_protease"/>
</dbReference>
<feature type="domain" description="Tail specific protease" evidence="2">
    <location>
        <begin position="382"/>
        <end position="558"/>
    </location>
</feature>
<dbReference type="InterPro" id="IPR019734">
    <property type="entry name" value="TPR_rpt"/>
</dbReference>
<keyword evidence="1" id="KW-0802">TPR repeat</keyword>
<organism evidence="3 4">
    <name type="scientific">Fluviicola taffensis (strain DSM 16823 / NCIMB 13979 / RW262)</name>
    <dbReference type="NCBI Taxonomy" id="755732"/>
    <lineage>
        <taxon>Bacteria</taxon>
        <taxon>Pseudomonadati</taxon>
        <taxon>Bacteroidota</taxon>
        <taxon>Flavobacteriia</taxon>
        <taxon>Flavobacteriales</taxon>
        <taxon>Crocinitomicaceae</taxon>
        <taxon>Fluviicola</taxon>
    </lineage>
</organism>
<dbReference type="EMBL" id="CP002542">
    <property type="protein sequence ID" value="AEA42292.1"/>
    <property type="molecule type" value="Genomic_DNA"/>
</dbReference>
<accession>F2ICR5</accession>
<dbReference type="SUPFAM" id="SSF52096">
    <property type="entry name" value="ClpP/crotonase"/>
    <property type="match status" value="1"/>
</dbReference>
<reference evidence="3 4" key="1">
    <citation type="journal article" date="2011" name="Stand. Genomic Sci.">
        <title>Complete genome sequence of the gliding freshwater bacterium Fluviicola taffensis type strain (RW262).</title>
        <authorList>
            <person name="Woyke T."/>
            <person name="Chertkov O."/>
            <person name="Lapidus A."/>
            <person name="Nolan M."/>
            <person name="Lucas S."/>
            <person name="Del Rio T.G."/>
            <person name="Tice H."/>
            <person name="Cheng J.F."/>
            <person name="Tapia R."/>
            <person name="Han C."/>
            <person name="Goodwin L."/>
            <person name="Pitluck S."/>
            <person name="Liolios K."/>
            <person name="Pagani I."/>
            <person name="Ivanova N."/>
            <person name="Huntemann M."/>
            <person name="Mavromatis K."/>
            <person name="Mikhailova N."/>
            <person name="Pati A."/>
            <person name="Chen A."/>
            <person name="Palaniappan K."/>
            <person name="Land M."/>
            <person name="Hauser L."/>
            <person name="Brambilla E.M."/>
            <person name="Rohde M."/>
            <person name="Mwirichia R."/>
            <person name="Sikorski J."/>
            <person name="Tindall B.J."/>
            <person name="Goker M."/>
            <person name="Bristow J."/>
            <person name="Eisen J.A."/>
            <person name="Markowitz V."/>
            <person name="Hugenholtz P."/>
            <person name="Klenk H.P."/>
            <person name="Kyrpides N.C."/>
        </authorList>
    </citation>
    <scope>NUCLEOTIDE SEQUENCE [LARGE SCALE GENOMIC DNA]</scope>
    <source>
        <strain evidence="4">DSM 16823 / RW262 / RW262</strain>
    </source>
</reference>
<name>F2ICR5_FLUTR</name>
<dbReference type="HOGENOM" id="CLU_466729_0_0_10"/>